<dbReference type="InterPro" id="IPR000524">
    <property type="entry name" value="Tscrpt_reg_HTH_GntR"/>
</dbReference>
<dbReference type="PANTHER" id="PTHR43537">
    <property type="entry name" value="TRANSCRIPTIONAL REGULATOR, GNTR FAMILY"/>
    <property type="match status" value="1"/>
</dbReference>
<dbReference type="Pfam" id="PF00392">
    <property type="entry name" value="GntR"/>
    <property type="match status" value="1"/>
</dbReference>
<dbReference type="PRINTS" id="PR00035">
    <property type="entry name" value="HTHGNTR"/>
</dbReference>
<evidence type="ECO:0000313" key="6">
    <source>
        <dbReference type="Proteomes" id="UP001149140"/>
    </source>
</evidence>
<evidence type="ECO:0000256" key="1">
    <source>
        <dbReference type="ARBA" id="ARBA00023015"/>
    </source>
</evidence>
<dbReference type="EMBL" id="JAPDOD010000065">
    <property type="protein sequence ID" value="MDA0166390.1"/>
    <property type="molecule type" value="Genomic_DNA"/>
</dbReference>
<dbReference type="PANTHER" id="PTHR43537:SF49">
    <property type="entry name" value="TRANSCRIPTIONAL REGULATORY PROTEIN"/>
    <property type="match status" value="1"/>
</dbReference>
<protein>
    <submittedName>
        <fullName evidence="5">GntR family transcriptional regulator</fullName>
    </submittedName>
</protein>
<dbReference type="AlphaFoldDB" id="A0A9X3N106"/>
<dbReference type="InterPro" id="IPR008920">
    <property type="entry name" value="TF_FadR/GntR_C"/>
</dbReference>
<evidence type="ECO:0000259" key="4">
    <source>
        <dbReference type="PROSITE" id="PS50949"/>
    </source>
</evidence>
<name>A0A9X3N106_9ACTN</name>
<comment type="caution">
    <text evidence="5">The sequence shown here is derived from an EMBL/GenBank/DDBJ whole genome shotgun (WGS) entry which is preliminary data.</text>
</comment>
<organism evidence="5 6">
    <name type="scientific">Solirubrobacter ginsenosidimutans</name>
    <dbReference type="NCBI Taxonomy" id="490573"/>
    <lineage>
        <taxon>Bacteria</taxon>
        <taxon>Bacillati</taxon>
        <taxon>Actinomycetota</taxon>
        <taxon>Thermoleophilia</taxon>
        <taxon>Solirubrobacterales</taxon>
        <taxon>Solirubrobacteraceae</taxon>
        <taxon>Solirubrobacter</taxon>
    </lineage>
</organism>
<dbReference type="RefSeq" id="WP_270045647.1">
    <property type="nucleotide sequence ID" value="NZ_JAPDOD010000065.1"/>
</dbReference>
<evidence type="ECO:0000256" key="3">
    <source>
        <dbReference type="ARBA" id="ARBA00023163"/>
    </source>
</evidence>
<keyword evidence="2" id="KW-0238">DNA-binding</keyword>
<accession>A0A9X3N106</accession>
<dbReference type="CDD" id="cd07377">
    <property type="entry name" value="WHTH_GntR"/>
    <property type="match status" value="1"/>
</dbReference>
<dbReference type="PROSITE" id="PS50949">
    <property type="entry name" value="HTH_GNTR"/>
    <property type="match status" value="1"/>
</dbReference>
<dbReference type="InterPro" id="IPR036390">
    <property type="entry name" value="WH_DNA-bd_sf"/>
</dbReference>
<dbReference type="SUPFAM" id="SSF48008">
    <property type="entry name" value="GntR ligand-binding domain-like"/>
    <property type="match status" value="1"/>
</dbReference>
<dbReference type="GO" id="GO:0003700">
    <property type="term" value="F:DNA-binding transcription factor activity"/>
    <property type="evidence" value="ECO:0007669"/>
    <property type="project" value="InterPro"/>
</dbReference>
<dbReference type="Gene3D" id="1.20.120.530">
    <property type="entry name" value="GntR ligand-binding domain-like"/>
    <property type="match status" value="1"/>
</dbReference>
<dbReference type="GO" id="GO:0003677">
    <property type="term" value="F:DNA binding"/>
    <property type="evidence" value="ECO:0007669"/>
    <property type="project" value="UniProtKB-KW"/>
</dbReference>
<keyword evidence="3" id="KW-0804">Transcription</keyword>
<dbReference type="SUPFAM" id="SSF46785">
    <property type="entry name" value="Winged helix' DNA-binding domain"/>
    <property type="match status" value="1"/>
</dbReference>
<dbReference type="InterPro" id="IPR011711">
    <property type="entry name" value="GntR_C"/>
</dbReference>
<gene>
    <name evidence="5" type="ORF">OM076_39365</name>
</gene>
<dbReference type="SMART" id="SM00895">
    <property type="entry name" value="FCD"/>
    <property type="match status" value="1"/>
</dbReference>
<sequence>MAASFDKVRRVRSFDDVLEQLREAILSGRVRPGERLPNERELCETFGVGRPTLREALRSLEAVGMIEVRPGKGGGSYAVTPSESTLGDALASLVSLRGASLEDLAEFRVDFEGENASWAARRADAGDISTLEAMVAEVRAAGTVELILEIDIRWHEALARATKNRLRIGIALGIHGAVTRRHKTVVRPTELDGAMTIGEDLAAITAAVAAGEADLARRLMREHIEAWNRRTHE</sequence>
<dbReference type="Proteomes" id="UP001149140">
    <property type="component" value="Unassembled WGS sequence"/>
</dbReference>
<keyword evidence="6" id="KW-1185">Reference proteome</keyword>
<evidence type="ECO:0000256" key="2">
    <source>
        <dbReference type="ARBA" id="ARBA00023125"/>
    </source>
</evidence>
<dbReference type="Pfam" id="PF07729">
    <property type="entry name" value="FCD"/>
    <property type="match status" value="1"/>
</dbReference>
<evidence type="ECO:0000313" key="5">
    <source>
        <dbReference type="EMBL" id="MDA0166390.1"/>
    </source>
</evidence>
<dbReference type="InterPro" id="IPR036388">
    <property type="entry name" value="WH-like_DNA-bd_sf"/>
</dbReference>
<dbReference type="Gene3D" id="1.10.10.10">
    <property type="entry name" value="Winged helix-like DNA-binding domain superfamily/Winged helix DNA-binding domain"/>
    <property type="match status" value="1"/>
</dbReference>
<feature type="domain" description="HTH gntR-type" evidence="4">
    <location>
        <begin position="11"/>
        <end position="81"/>
    </location>
</feature>
<proteinExistence type="predicted"/>
<dbReference type="SMART" id="SM00345">
    <property type="entry name" value="HTH_GNTR"/>
    <property type="match status" value="1"/>
</dbReference>
<keyword evidence="1" id="KW-0805">Transcription regulation</keyword>
<reference evidence="5" key="1">
    <citation type="submission" date="2022-10" db="EMBL/GenBank/DDBJ databases">
        <title>The WGS of Solirubrobacter ginsenosidimutans DSM 21036.</title>
        <authorList>
            <person name="Jiang Z."/>
        </authorList>
    </citation>
    <scope>NUCLEOTIDE SEQUENCE</scope>
    <source>
        <strain evidence="5">DSM 21036</strain>
    </source>
</reference>